<dbReference type="Pfam" id="PF13645">
    <property type="entry name" value="YkuD_2"/>
    <property type="match status" value="1"/>
</dbReference>
<dbReference type="Proteomes" id="UP000190813">
    <property type="component" value="Unassembled WGS sequence"/>
</dbReference>
<comment type="caution">
    <text evidence="1">The sequence shown here is derived from an EMBL/GenBank/DDBJ whole genome shotgun (WGS) entry which is preliminary data.</text>
</comment>
<dbReference type="InterPro" id="IPR032676">
    <property type="entry name" value="YkuD_2"/>
</dbReference>
<reference evidence="1 2" key="1">
    <citation type="submission" date="2016-06" db="EMBL/GenBank/DDBJ databases">
        <title>Revisiting the taxonomy of the Elizabethkingia Genus based on Whole-Genome Sequencing, Optical Mapping, and MALDI-TOF.</title>
        <authorList>
            <person name="Nicholson A.C."/>
        </authorList>
    </citation>
    <scope>NUCLEOTIDE SEQUENCE [LARGE SCALE GENOMIC DNA]</scope>
    <source>
        <strain evidence="1 2">G4070</strain>
    </source>
</reference>
<sequence>MMSKKICSFLFMAFLATRCQKKEEKKSLHTPFITNNDVQPIVKQETDIKKLKQKAEEALLYNKQNKLNTDFCILIDMSIHSGLNRFFIWDFKQNNIIEKYLVGHGCGTNSWSSDESAGKAEFSNEDGSHLSSLGKYKIGARGYSNWGINVKYIMHGLEETNSNAVKRVIVFHSWDKMSDEEVFPKGSPEGWGCPTVSNNVMKIIDLKLKNSAKPVLMWIYN</sequence>
<proteinExistence type="predicted"/>
<dbReference type="EMBL" id="MAHX01000005">
    <property type="protein sequence ID" value="OPC68221.1"/>
    <property type="molecule type" value="Genomic_DNA"/>
</dbReference>
<keyword evidence="2" id="KW-1185">Reference proteome</keyword>
<evidence type="ECO:0000313" key="1">
    <source>
        <dbReference type="EMBL" id="OPC68221.1"/>
    </source>
</evidence>
<dbReference type="PANTHER" id="PTHR38477:SF1">
    <property type="entry name" value="MUREIN L,D-TRANSPEPTIDASE CATALYTIC DOMAIN FAMILY PROTEIN"/>
    <property type="match status" value="1"/>
</dbReference>
<accession>A0A1T3MV59</accession>
<dbReference type="PANTHER" id="PTHR38477">
    <property type="entry name" value="HYPOTHETICAL EXPORTED PROTEIN"/>
    <property type="match status" value="1"/>
</dbReference>
<dbReference type="AlphaFoldDB" id="A0A1T3MV59"/>
<evidence type="ECO:0000313" key="2">
    <source>
        <dbReference type="Proteomes" id="UP000190813"/>
    </source>
</evidence>
<name>A0A1T3MV59_9FLAO</name>
<dbReference type="RefSeq" id="WP_078770800.1">
    <property type="nucleotide sequence ID" value="NZ_MAHX01000005.1"/>
</dbReference>
<organism evidence="1 2">
    <name type="scientific">Elizabethkingia occulta</name>
    <dbReference type="NCBI Taxonomy" id="1867263"/>
    <lineage>
        <taxon>Bacteria</taxon>
        <taxon>Pseudomonadati</taxon>
        <taxon>Bacteroidota</taxon>
        <taxon>Flavobacteriia</taxon>
        <taxon>Flavobacteriales</taxon>
        <taxon>Weeksellaceae</taxon>
        <taxon>Elizabethkingia</taxon>
    </lineage>
</organism>
<gene>
    <name evidence="1" type="ORF">BAZ10_13655</name>
</gene>
<protein>
    <submittedName>
        <fullName evidence="1">Peptidase</fullName>
    </submittedName>
</protein>